<dbReference type="PANTHER" id="PTHR37302:SF1">
    <property type="entry name" value="PROTEIN DINB"/>
    <property type="match status" value="1"/>
</dbReference>
<evidence type="ECO:0000313" key="3">
    <source>
        <dbReference type="EMBL" id="SFQ78689.1"/>
    </source>
</evidence>
<dbReference type="EMBL" id="FOXX01000009">
    <property type="protein sequence ID" value="SFQ78689.1"/>
    <property type="molecule type" value="Genomic_DNA"/>
</dbReference>
<sequence length="168" mass="19362">MTNFSLQFYQFNTWANEQIFKRLKELPEETYRQEVQSIFPSLSHVLAHVYLSDLGWFDVVSGKDLQHAMSLARERKEEIEAKSLVEMEQLFADLSERYKTFLSKEENLPKQLTIQHPAGGVMETTVGDLVPHVVNHGTYHRGNISAMLHQMGHASVPTDYGLYLFLFA</sequence>
<organism evidence="3 4">
    <name type="scientific">Priestia endophytica DSM 13796</name>
    <dbReference type="NCBI Taxonomy" id="1121089"/>
    <lineage>
        <taxon>Bacteria</taxon>
        <taxon>Bacillati</taxon>
        <taxon>Bacillota</taxon>
        <taxon>Bacilli</taxon>
        <taxon>Bacillales</taxon>
        <taxon>Bacillaceae</taxon>
        <taxon>Priestia</taxon>
    </lineage>
</organism>
<dbReference type="InterPro" id="IPR007837">
    <property type="entry name" value="DinB"/>
</dbReference>
<comment type="similarity">
    <text evidence="1">Belongs to the DinB family.</text>
</comment>
<dbReference type="InterPro" id="IPR034660">
    <property type="entry name" value="DinB/YfiT-like"/>
</dbReference>
<comment type="caution">
    <text evidence="3">The sequence shown here is derived from an EMBL/GenBank/DDBJ whole genome shotgun (WGS) entry which is preliminary data.</text>
</comment>
<evidence type="ECO:0000256" key="1">
    <source>
        <dbReference type="ARBA" id="ARBA00008635"/>
    </source>
</evidence>
<keyword evidence="2" id="KW-0479">Metal-binding</keyword>
<dbReference type="SUPFAM" id="SSF109854">
    <property type="entry name" value="DinB/YfiT-like putative metalloenzymes"/>
    <property type="match status" value="1"/>
</dbReference>
<proteinExistence type="inferred from homology"/>
<protein>
    <submittedName>
        <fullName evidence="3">Uncharacterized damage-inducible protein DinB (Forms a four-helix bundle)</fullName>
    </submittedName>
</protein>
<evidence type="ECO:0000256" key="2">
    <source>
        <dbReference type="ARBA" id="ARBA00022723"/>
    </source>
</evidence>
<dbReference type="Gene3D" id="1.20.120.450">
    <property type="entry name" value="dinb family like domain"/>
    <property type="match status" value="1"/>
</dbReference>
<dbReference type="PANTHER" id="PTHR37302">
    <property type="entry name" value="SLR1116 PROTEIN"/>
    <property type="match status" value="1"/>
</dbReference>
<reference evidence="3 4" key="1">
    <citation type="submission" date="2016-10" db="EMBL/GenBank/DDBJ databases">
        <authorList>
            <person name="Varghese N."/>
            <person name="Submissions S."/>
        </authorList>
    </citation>
    <scope>NUCLEOTIDE SEQUENCE [LARGE SCALE GENOMIC DNA]</scope>
    <source>
        <strain evidence="3 4">DSM 13796</strain>
    </source>
</reference>
<accession>A0A1I6BCT0</accession>
<evidence type="ECO:0000313" key="4">
    <source>
        <dbReference type="Proteomes" id="UP000182762"/>
    </source>
</evidence>
<dbReference type="GeneID" id="93712064"/>
<dbReference type="Proteomes" id="UP000182762">
    <property type="component" value="Unassembled WGS sequence"/>
</dbReference>
<name>A0A1I6BCT0_9BACI</name>
<dbReference type="Pfam" id="PF05163">
    <property type="entry name" value="DinB"/>
    <property type="match status" value="1"/>
</dbReference>
<gene>
    <name evidence="3" type="ORF">SAMN02745910_03464</name>
</gene>
<keyword evidence="4" id="KW-1185">Reference proteome</keyword>
<dbReference type="RefSeq" id="WP_061805807.1">
    <property type="nucleotide sequence ID" value="NZ_FOXX01000009.1"/>
</dbReference>